<accession>A0ACC2E1A8</accession>
<dbReference type="EMBL" id="CM055095">
    <property type="protein sequence ID" value="KAJ7560274.1"/>
    <property type="molecule type" value="Genomic_DNA"/>
</dbReference>
<sequence>MPQDLEGRVTGKGKADLEGQNAVGFSENAKKIVPDTVSQNLAACNGASGAMMNDDAVATLIQSHFRGYMVRRTAPLNCLRVIVSVMSQLGKLKTQIITDEYMCRLRADPKERVRQS</sequence>
<proteinExistence type="predicted"/>
<comment type="caution">
    <text evidence="1">The sequence shown here is derived from an EMBL/GenBank/DDBJ whole genome shotgun (WGS) entry which is preliminary data.</text>
</comment>
<reference evidence="2" key="1">
    <citation type="journal article" date="2024" name="Proc. Natl. Acad. Sci. U.S.A.">
        <title>Extraordinary preservation of gene collinearity over three hundred million years revealed in homosporous lycophytes.</title>
        <authorList>
            <person name="Li C."/>
            <person name="Wickell D."/>
            <person name="Kuo L.Y."/>
            <person name="Chen X."/>
            <person name="Nie B."/>
            <person name="Liao X."/>
            <person name="Peng D."/>
            <person name="Ji J."/>
            <person name="Jenkins J."/>
            <person name="Williams M."/>
            <person name="Shu S."/>
            <person name="Plott C."/>
            <person name="Barry K."/>
            <person name="Rajasekar S."/>
            <person name="Grimwood J."/>
            <person name="Han X."/>
            <person name="Sun S."/>
            <person name="Hou Z."/>
            <person name="He W."/>
            <person name="Dai G."/>
            <person name="Sun C."/>
            <person name="Schmutz J."/>
            <person name="Leebens-Mack J.H."/>
            <person name="Li F.W."/>
            <person name="Wang L."/>
        </authorList>
    </citation>
    <scope>NUCLEOTIDE SEQUENCE [LARGE SCALE GENOMIC DNA]</scope>
    <source>
        <strain evidence="2">cv. PW_Plant_1</strain>
    </source>
</reference>
<keyword evidence="2" id="KW-1185">Reference proteome</keyword>
<evidence type="ECO:0000313" key="2">
    <source>
        <dbReference type="Proteomes" id="UP001162992"/>
    </source>
</evidence>
<name>A0ACC2E1A8_DIPCM</name>
<evidence type="ECO:0000313" key="1">
    <source>
        <dbReference type="EMBL" id="KAJ7560274.1"/>
    </source>
</evidence>
<organism evidence="1 2">
    <name type="scientific">Diphasiastrum complanatum</name>
    <name type="common">Issler's clubmoss</name>
    <name type="synonym">Lycopodium complanatum</name>
    <dbReference type="NCBI Taxonomy" id="34168"/>
    <lineage>
        <taxon>Eukaryota</taxon>
        <taxon>Viridiplantae</taxon>
        <taxon>Streptophyta</taxon>
        <taxon>Embryophyta</taxon>
        <taxon>Tracheophyta</taxon>
        <taxon>Lycopodiopsida</taxon>
        <taxon>Lycopodiales</taxon>
        <taxon>Lycopodiaceae</taxon>
        <taxon>Lycopodioideae</taxon>
        <taxon>Diphasiastrum</taxon>
    </lineage>
</organism>
<dbReference type="Proteomes" id="UP001162992">
    <property type="component" value="Chromosome 4"/>
</dbReference>
<protein>
    <submittedName>
        <fullName evidence="1">Uncharacterized protein</fullName>
    </submittedName>
</protein>
<gene>
    <name evidence="1" type="ORF">O6H91_04G121400</name>
</gene>